<dbReference type="AlphaFoldDB" id="A0A813L3B6"/>
<dbReference type="EMBL" id="CAJNNW010033381">
    <property type="protein sequence ID" value="CAE8718532.1"/>
    <property type="molecule type" value="Genomic_DNA"/>
</dbReference>
<name>A0A813L3B6_POLGL</name>
<protein>
    <submittedName>
        <fullName evidence="1">Uncharacterized protein</fullName>
    </submittedName>
</protein>
<proteinExistence type="predicted"/>
<gene>
    <name evidence="1" type="ORF">PGLA2088_LOCUS40122</name>
</gene>
<evidence type="ECO:0000313" key="1">
    <source>
        <dbReference type="EMBL" id="CAE8718532.1"/>
    </source>
</evidence>
<dbReference type="Proteomes" id="UP000626109">
    <property type="component" value="Unassembled WGS sequence"/>
</dbReference>
<accession>A0A813L3B6</accession>
<reference evidence="1" key="1">
    <citation type="submission" date="2021-02" db="EMBL/GenBank/DDBJ databases">
        <authorList>
            <person name="Dougan E. K."/>
            <person name="Rhodes N."/>
            <person name="Thang M."/>
            <person name="Chan C."/>
        </authorList>
    </citation>
    <scope>NUCLEOTIDE SEQUENCE</scope>
</reference>
<sequence>MHVQAPHTFSWTGESSKMDGDLKRRILTDWDDSEDEPVADASGDVMPLAAINGAAASDQTKPLAAAQSTEKHWHATARESLKTAGLVIEMTCTDGKRTSVNTEEILSFYGEDSPLYKSVCGTSDLQGSTKFHYESWVLEAFVHMAQRGNLPKGFLKKDPERRSKVFVEAADFFLCEKAKTLLGVLKANHEASKDIGLVKEKQRKELKKKLHGGFRVSAGGVASRDRADTYEMHEKALAKYL</sequence>
<organism evidence="1 2">
    <name type="scientific">Polarella glacialis</name>
    <name type="common">Dinoflagellate</name>
    <dbReference type="NCBI Taxonomy" id="89957"/>
    <lineage>
        <taxon>Eukaryota</taxon>
        <taxon>Sar</taxon>
        <taxon>Alveolata</taxon>
        <taxon>Dinophyceae</taxon>
        <taxon>Suessiales</taxon>
        <taxon>Suessiaceae</taxon>
        <taxon>Polarella</taxon>
    </lineage>
</organism>
<evidence type="ECO:0000313" key="2">
    <source>
        <dbReference type="Proteomes" id="UP000626109"/>
    </source>
</evidence>
<comment type="caution">
    <text evidence="1">The sequence shown here is derived from an EMBL/GenBank/DDBJ whole genome shotgun (WGS) entry which is preliminary data.</text>
</comment>